<feature type="domain" description="C2" evidence="3">
    <location>
        <begin position="1"/>
        <end position="81"/>
    </location>
</feature>
<name>A0A9N9I407_9GLOM</name>
<dbReference type="AlphaFoldDB" id="A0A9N9I407"/>
<protein>
    <submittedName>
        <fullName evidence="4">8388_t:CDS:1</fullName>
    </submittedName>
</protein>
<dbReference type="GO" id="GO:0005509">
    <property type="term" value="F:calcium ion binding"/>
    <property type="evidence" value="ECO:0007669"/>
    <property type="project" value="TreeGrafter"/>
</dbReference>
<evidence type="ECO:0000313" key="5">
    <source>
        <dbReference type="Proteomes" id="UP000789396"/>
    </source>
</evidence>
<dbReference type="EMBL" id="CAJVPZ010024226">
    <property type="protein sequence ID" value="CAG8718476.1"/>
    <property type="molecule type" value="Genomic_DNA"/>
</dbReference>
<dbReference type="PANTHER" id="PTHR45911">
    <property type="entry name" value="C2 DOMAIN-CONTAINING PROTEIN"/>
    <property type="match status" value="1"/>
</dbReference>
<dbReference type="GO" id="GO:0016020">
    <property type="term" value="C:membrane"/>
    <property type="evidence" value="ECO:0007669"/>
    <property type="project" value="TreeGrafter"/>
</dbReference>
<dbReference type="PROSITE" id="PS50004">
    <property type="entry name" value="C2"/>
    <property type="match status" value="1"/>
</dbReference>
<evidence type="ECO:0000313" key="4">
    <source>
        <dbReference type="EMBL" id="CAG8718476.1"/>
    </source>
</evidence>
<reference evidence="4" key="1">
    <citation type="submission" date="2021-06" db="EMBL/GenBank/DDBJ databases">
        <authorList>
            <person name="Kallberg Y."/>
            <person name="Tangrot J."/>
            <person name="Rosling A."/>
        </authorList>
    </citation>
    <scope>NUCLEOTIDE SEQUENCE</scope>
    <source>
        <strain evidence="4">IN212</strain>
    </source>
</reference>
<evidence type="ECO:0000259" key="3">
    <source>
        <dbReference type="PROSITE" id="PS50004"/>
    </source>
</evidence>
<evidence type="ECO:0000256" key="2">
    <source>
        <dbReference type="ARBA" id="ARBA00022837"/>
    </source>
</evidence>
<sequence length="189" mass="21458">GFSDPYAVIRIANKKYETAIIKKNLNPIWNTTFDIKLVETVIPPHITITVWDKDRFGRDFLGEVTIPIKQIFARNAGGLNDGLPRTFDDPENMPSAYTLQKRNAKQDVKGDIILKFGIVDSQNRSLEELRCLWETLTSDGDGFFDGGKFSAARAKMESWYNPIKFNAANTVYHVEMQSTIGINIKKVLR</sequence>
<organism evidence="4 5">
    <name type="scientific">Racocetra fulgida</name>
    <dbReference type="NCBI Taxonomy" id="60492"/>
    <lineage>
        <taxon>Eukaryota</taxon>
        <taxon>Fungi</taxon>
        <taxon>Fungi incertae sedis</taxon>
        <taxon>Mucoromycota</taxon>
        <taxon>Glomeromycotina</taxon>
        <taxon>Glomeromycetes</taxon>
        <taxon>Diversisporales</taxon>
        <taxon>Gigasporaceae</taxon>
        <taxon>Racocetra</taxon>
    </lineage>
</organism>
<evidence type="ECO:0000256" key="1">
    <source>
        <dbReference type="ARBA" id="ARBA00022723"/>
    </source>
</evidence>
<feature type="non-terminal residue" evidence="4">
    <location>
        <position position="189"/>
    </location>
</feature>
<gene>
    <name evidence="4" type="ORF">RFULGI_LOCUS11298</name>
</gene>
<keyword evidence="2" id="KW-0106">Calcium</keyword>
<dbReference type="PANTHER" id="PTHR45911:SF4">
    <property type="entry name" value="MULTIPLE C2 AND TRANSMEMBRANE DOMAIN-CONTAINING PROTEIN"/>
    <property type="match status" value="1"/>
</dbReference>
<dbReference type="InterPro" id="IPR035892">
    <property type="entry name" value="C2_domain_sf"/>
</dbReference>
<proteinExistence type="predicted"/>
<comment type="caution">
    <text evidence="4">The sequence shown here is derived from an EMBL/GenBank/DDBJ whole genome shotgun (WGS) entry which is preliminary data.</text>
</comment>
<dbReference type="SMART" id="SM00239">
    <property type="entry name" value="C2"/>
    <property type="match status" value="1"/>
</dbReference>
<keyword evidence="5" id="KW-1185">Reference proteome</keyword>
<dbReference type="Proteomes" id="UP000789396">
    <property type="component" value="Unassembled WGS sequence"/>
</dbReference>
<dbReference type="Gene3D" id="2.60.40.150">
    <property type="entry name" value="C2 domain"/>
    <property type="match status" value="1"/>
</dbReference>
<accession>A0A9N9I407</accession>
<feature type="non-terminal residue" evidence="4">
    <location>
        <position position="1"/>
    </location>
</feature>
<dbReference type="OrthoDB" id="67700at2759"/>
<dbReference type="Pfam" id="PF00168">
    <property type="entry name" value="C2"/>
    <property type="match status" value="1"/>
</dbReference>
<keyword evidence="1" id="KW-0479">Metal-binding</keyword>
<dbReference type="InterPro" id="IPR000008">
    <property type="entry name" value="C2_dom"/>
</dbReference>
<dbReference type="SUPFAM" id="SSF49562">
    <property type="entry name" value="C2 domain (Calcium/lipid-binding domain, CaLB)"/>
    <property type="match status" value="1"/>
</dbReference>